<dbReference type="Gramene" id="KXG36985">
    <property type="protein sequence ID" value="KXG36985"/>
    <property type="gene ID" value="SORBI_3002G422900"/>
</dbReference>
<reference evidence="3" key="2">
    <citation type="journal article" date="2018" name="Plant J.">
        <title>The Sorghum bicolor reference genome: improved assembly, gene annotations, a transcriptome atlas, and signatures of genome organization.</title>
        <authorList>
            <person name="McCormick R.F."/>
            <person name="Truong S.K."/>
            <person name="Sreedasyam A."/>
            <person name="Jenkins J."/>
            <person name="Shu S."/>
            <person name="Sims D."/>
            <person name="Kennedy M."/>
            <person name="Amirebrahimi M."/>
            <person name="Weers B.D."/>
            <person name="McKinley B."/>
            <person name="Mattison A."/>
            <person name="Morishige D.T."/>
            <person name="Grimwood J."/>
            <person name="Schmutz J."/>
            <person name="Mullet J.E."/>
        </authorList>
    </citation>
    <scope>NUCLEOTIDE SEQUENCE [LARGE SCALE GENOMIC DNA]</scope>
    <source>
        <strain evidence="3">cv. BTx623</strain>
    </source>
</reference>
<feature type="region of interest" description="Disordered" evidence="1">
    <location>
        <begin position="14"/>
        <end position="49"/>
    </location>
</feature>
<dbReference type="AlphaFoldDB" id="A0A1B6QGE2"/>
<accession>A0A1B6QGE2</accession>
<organism evidence="2 3">
    <name type="scientific">Sorghum bicolor</name>
    <name type="common">Sorghum</name>
    <name type="synonym">Sorghum vulgare</name>
    <dbReference type="NCBI Taxonomy" id="4558"/>
    <lineage>
        <taxon>Eukaryota</taxon>
        <taxon>Viridiplantae</taxon>
        <taxon>Streptophyta</taxon>
        <taxon>Embryophyta</taxon>
        <taxon>Tracheophyta</taxon>
        <taxon>Spermatophyta</taxon>
        <taxon>Magnoliopsida</taxon>
        <taxon>Liliopsida</taxon>
        <taxon>Poales</taxon>
        <taxon>Poaceae</taxon>
        <taxon>PACMAD clade</taxon>
        <taxon>Panicoideae</taxon>
        <taxon>Andropogonodae</taxon>
        <taxon>Andropogoneae</taxon>
        <taxon>Sorghinae</taxon>
        <taxon>Sorghum</taxon>
    </lineage>
</organism>
<sequence length="49" mass="5407">MKAEILSAEIARRKARVREAPNPEHTTKLQQSEAKNDKAQGCVRKGSSS</sequence>
<protein>
    <submittedName>
        <fullName evidence="2">Uncharacterized protein</fullName>
    </submittedName>
</protein>
<dbReference type="Proteomes" id="UP000000768">
    <property type="component" value="Chromosome 2"/>
</dbReference>
<reference evidence="2 3" key="1">
    <citation type="journal article" date="2009" name="Nature">
        <title>The Sorghum bicolor genome and the diversification of grasses.</title>
        <authorList>
            <person name="Paterson A.H."/>
            <person name="Bowers J.E."/>
            <person name="Bruggmann R."/>
            <person name="Dubchak I."/>
            <person name="Grimwood J."/>
            <person name="Gundlach H."/>
            <person name="Haberer G."/>
            <person name="Hellsten U."/>
            <person name="Mitros T."/>
            <person name="Poliakov A."/>
            <person name="Schmutz J."/>
            <person name="Spannagl M."/>
            <person name="Tang H."/>
            <person name="Wang X."/>
            <person name="Wicker T."/>
            <person name="Bharti A.K."/>
            <person name="Chapman J."/>
            <person name="Feltus F.A."/>
            <person name="Gowik U."/>
            <person name="Grigoriev I.V."/>
            <person name="Lyons E."/>
            <person name="Maher C.A."/>
            <person name="Martis M."/>
            <person name="Narechania A."/>
            <person name="Otillar R.P."/>
            <person name="Penning B.W."/>
            <person name="Salamov A.A."/>
            <person name="Wang Y."/>
            <person name="Zhang L."/>
            <person name="Carpita N.C."/>
            <person name="Freeling M."/>
            <person name="Gingle A.R."/>
            <person name="Hash C.T."/>
            <person name="Keller B."/>
            <person name="Klein P."/>
            <person name="Kresovich S."/>
            <person name="McCann M.C."/>
            <person name="Ming R."/>
            <person name="Peterson D.G."/>
            <person name="Mehboob-ur-Rahman"/>
            <person name="Ware D."/>
            <person name="Westhoff P."/>
            <person name="Mayer K.F."/>
            <person name="Messing J."/>
            <person name="Rokhsar D.S."/>
        </authorList>
    </citation>
    <scope>NUCLEOTIDE SEQUENCE [LARGE SCALE GENOMIC DNA]</scope>
    <source>
        <strain evidence="3">cv. BTx623</strain>
    </source>
</reference>
<evidence type="ECO:0000313" key="3">
    <source>
        <dbReference type="Proteomes" id="UP000000768"/>
    </source>
</evidence>
<dbReference type="InParanoid" id="A0A1B6QGE2"/>
<gene>
    <name evidence="2" type="ORF">SORBI_3002G422900</name>
</gene>
<name>A0A1B6QGE2_SORBI</name>
<feature type="compositionally biased region" description="Basic and acidic residues" evidence="1">
    <location>
        <begin position="17"/>
        <end position="27"/>
    </location>
</feature>
<evidence type="ECO:0000313" key="2">
    <source>
        <dbReference type="EMBL" id="KXG36985.1"/>
    </source>
</evidence>
<keyword evidence="3" id="KW-1185">Reference proteome</keyword>
<proteinExistence type="predicted"/>
<evidence type="ECO:0000256" key="1">
    <source>
        <dbReference type="SAM" id="MobiDB-lite"/>
    </source>
</evidence>
<dbReference type="EMBL" id="CM000761">
    <property type="protein sequence ID" value="KXG36985.1"/>
    <property type="molecule type" value="Genomic_DNA"/>
</dbReference>